<dbReference type="PANTHER" id="PTHR13817:SF73">
    <property type="entry name" value="FIBRONECTIN TYPE-III DOMAIN-CONTAINING PROTEIN"/>
    <property type="match status" value="1"/>
</dbReference>
<keyword evidence="7" id="KW-1185">Reference proteome</keyword>
<evidence type="ECO:0000256" key="2">
    <source>
        <dbReference type="ARBA" id="ARBA00023295"/>
    </source>
</evidence>
<keyword evidence="3" id="KW-0624">Polysaccharide degradation</keyword>
<dbReference type="PROSITE" id="PS50853">
    <property type="entry name" value="FN3"/>
    <property type="match status" value="6"/>
</dbReference>
<dbReference type="PANTHER" id="PTHR13817">
    <property type="entry name" value="TITIN"/>
    <property type="match status" value="1"/>
</dbReference>
<keyword evidence="4" id="KW-0732">Signal</keyword>
<dbReference type="PRINTS" id="PR00014">
    <property type="entry name" value="FNTYPEIII"/>
</dbReference>
<evidence type="ECO:0000256" key="3">
    <source>
        <dbReference type="ARBA" id="ARBA00023326"/>
    </source>
</evidence>
<evidence type="ECO:0000259" key="5">
    <source>
        <dbReference type="PROSITE" id="PS50853"/>
    </source>
</evidence>
<keyword evidence="3" id="KW-0119">Carbohydrate metabolism</keyword>
<dbReference type="SMART" id="SM00060">
    <property type="entry name" value="FN3"/>
    <property type="match status" value="6"/>
</dbReference>
<dbReference type="GO" id="GO:0016798">
    <property type="term" value="F:hydrolase activity, acting on glycosyl bonds"/>
    <property type="evidence" value="ECO:0007669"/>
    <property type="project" value="UniProtKB-KW"/>
</dbReference>
<dbReference type="GO" id="GO:0000272">
    <property type="term" value="P:polysaccharide catabolic process"/>
    <property type="evidence" value="ECO:0007669"/>
    <property type="project" value="UniProtKB-KW"/>
</dbReference>
<feature type="domain" description="Fibronectin type-III" evidence="5">
    <location>
        <begin position="1319"/>
        <end position="1407"/>
    </location>
</feature>
<dbReference type="Pfam" id="PF00041">
    <property type="entry name" value="fn3"/>
    <property type="match status" value="6"/>
</dbReference>
<dbReference type="CDD" id="cd00063">
    <property type="entry name" value="FN3"/>
    <property type="match status" value="6"/>
</dbReference>
<protein>
    <recommendedName>
        <fullName evidence="5">Fibronectin type-III domain-containing protein</fullName>
    </recommendedName>
</protein>
<dbReference type="EMBL" id="VCKX01000301">
    <property type="protein sequence ID" value="TMR21242.1"/>
    <property type="molecule type" value="Genomic_DNA"/>
</dbReference>
<evidence type="ECO:0000256" key="1">
    <source>
        <dbReference type="ARBA" id="ARBA00022737"/>
    </source>
</evidence>
<feature type="chain" id="PRO_5039152492" description="Fibronectin type-III domain-containing protein" evidence="4">
    <location>
        <begin position="18"/>
        <end position="1407"/>
    </location>
</feature>
<dbReference type="Proteomes" id="UP000306628">
    <property type="component" value="Unassembled WGS sequence"/>
</dbReference>
<evidence type="ECO:0000313" key="6">
    <source>
        <dbReference type="EMBL" id="TMR21242.1"/>
    </source>
</evidence>
<dbReference type="InterPro" id="IPR013783">
    <property type="entry name" value="Ig-like_fold"/>
</dbReference>
<organism evidence="6 7">
    <name type="scientific">Nonomuraea zeae</name>
    <dbReference type="NCBI Taxonomy" id="1642303"/>
    <lineage>
        <taxon>Bacteria</taxon>
        <taxon>Bacillati</taxon>
        <taxon>Actinomycetota</taxon>
        <taxon>Actinomycetes</taxon>
        <taxon>Streptosporangiales</taxon>
        <taxon>Streptosporangiaceae</taxon>
        <taxon>Nonomuraea</taxon>
    </lineage>
</organism>
<feature type="domain" description="Fibronectin type-III" evidence="5">
    <location>
        <begin position="577"/>
        <end position="666"/>
    </location>
</feature>
<dbReference type="InterPro" id="IPR050964">
    <property type="entry name" value="Striated_Muscle_Regulatory"/>
</dbReference>
<proteinExistence type="predicted"/>
<dbReference type="SUPFAM" id="SSF49265">
    <property type="entry name" value="Fibronectin type III"/>
    <property type="match status" value="4"/>
</dbReference>
<feature type="domain" description="Fibronectin type-III" evidence="5">
    <location>
        <begin position="390"/>
        <end position="480"/>
    </location>
</feature>
<feature type="domain" description="Fibronectin type-III" evidence="5">
    <location>
        <begin position="483"/>
        <end position="574"/>
    </location>
</feature>
<dbReference type="OrthoDB" id="4178270at2"/>
<keyword evidence="1" id="KW-0677">Repeat</keyword>
<dbReference type="InterPro" id="IPR036116">
    <property type="entry name" value="FN3_sf"/>
</dbReference>
<dbReference type="RefSeq" id="WP_138697126.1">
    <property type="nucleotide sequence ID" value="NZ_JBHSAZ010000096.1"/>
</dbReference>
<reference evidence="6 7" key="1">
    <citation type="submission" date="2019-05" db="EMBL/GenBank/DDBJ databases">
        <title>Draft genome sequence of Nonomuraea zeae DSM 100528.</title>
        <authorList>
            <person name="Saricaoglu S."/>
            <person name="Isik K."/>
        </authorList>
    </citation>
    <scope>NUCLEOTIDE SEQUENCE [LARGE SCALE GENOMIC DNA]</scope>
    <source>
        <strain evidence="6 7">DSM 100528</strain>
    </source>
</reference>
<sequence>MATLLSAPGAAAGTAAAAAAGAPDSPQAGQFYAVRGRVASALDIAAGATATVKVAGVAGVPATGVASVALNLAAKGTGGTGSLIAYPSGAAEPAVTALTYRSDLYVHNLLTVKSGTDGNVKIANKGAVTARLYADVYGYTLTAAGAAAGSVFAAVSLDEVADTTIAANGSLTVFPLREAGITRGTISHVALTLTASSASATGKLTVFPTGTAKPAEANLDYGTVGELHNYVISALGADGSVTISNAGTSLVSLTVDLAGYFVAPSATAAGAVLRPLQPARIAANVAINAGAAYTLAPLGKGGVPSSGVWSVALSLTVKGADTSCCNALQVYASGEPNAGGVAAFYQKGVTTSAFVAAKLGTDGKVVIYNNSSIKATVQIDVYAYFTGPGRPGAPTTVTGVARHQAVRVSWQPPASDGGTPINTYTVTATPGGRSVTVAGRTTATVTGLTNGTAYTFTVTATNAVGTGPVSAASAAVSPVQGKIPGAPVKLVTAPEFGSVQVSWQPPADDGGADITEYKVTSTPGGEVGMAYWGQTSATVTGLKGDQLYTFTVTATNIIGTGPSSAMSPAATPAAPAPPGPPLITDLLPRDGAVRVSWSPPDPGTAKITSYEISASPGGKSVTAGPDTHEAVVTGLTNGTPYAFTVTAINAVGGTASRASELVAPEPASVPLLPAALLVVPLDGRIDAQWVAPQDGGSPITGYTVTLQPGGRTVDVAAGTTVTSITGLANGTAYTVRVVAKNAAGTSEAAEQAGVVPQAARVPAAPTEAVAAASGSGSVALAWTAPADVGTAPITGYTVTADPGGKTATSTGTTATMSGLDPAVSYSFTVKAANTHGSGTPSARTAAIVPKVTVQNGPVVLSEASLETLRTVAADGTLSFEQPPAQVTGLAANAILVVLPTGKVPDGMFRKVVSTGTQNGLFRVSTKPASGGEALADGALAVTAGLDSGDLAKLRQQTPGVRLVQPTIKGKTLAQGAPRAEVSPQDVSAGIRNGSLVVEIAFGTDPRTNPQGKGGRFEATFVLTPHIDVKIWITQGKVYFDAYLSLAYGADTRVRLGNGADADYFKRLPAISLGRKVVMVGPVPVVLNPTFNLSTSLQSHVNGEVSAGLKYSRQVGAHIMRDDTGVHAEPINRSPASNGGSITITGNANAKIALLAEFTVIVYEAGGPGAGVGPTVEWKADTTKNPWWEEWLGVRVDAYLRASTFLGGGETRFDRLVDESWKTRDSGGPFAGVTIDPPRADAEVGKPVYFRVTFFGLPTATVTWKVTAGPGTIDSTGRYVADRPGVAEITATTSGRTLTALVFAQCWFDAAPPALGMLGPPLNVAATAGAGSATVTWNPPRLLGGLPVRRYAVVTSPHSRTTYVPANQTSAVIQGLKGGQAYNVIVYAITDVALSPPSSPSGSVTPGS</sequence>
<dbReference type="InterPro" id="IPR003961">
    <property type="entry name" value="FN3_dom"/>
</dbReference>
<feature type="signal peptide" evidence="4">
    <location>
        <begin position="1"/>
        <end position="17"/>
    </location>
</feature>
<keyword evidence="2" id="KW-0326">Glycosidase</keyword>
<keyword evidence="2" id="KW-0378">Hydrolase</keyword>
<evidence type="ECO:0000313" key="7">
    <source>
        <dbReference type="Proteomes" id="UP000306628"/>
    </source>
</evidence>
<feature type="domain" description="Fibronectin type-III" evidence="5">
    <location>
        <begin position="669"/>
        <end position="759"/>
    </location>
</feature>
<gene>
    <name evidence="6" type="ORF">ETD85_51240</name>
</gene>
<evidence type="ECO:0000256" key="4">
    <source>
        <dbReference type="SAM" id="SignalP"/>
    </source>
</evidence>
<accession>A0A5S4FKP7</accession>
<name>A0A5S4FKP7_9ACTN</name>
<comment type="caution">
    <text evidence="6">The sequence shown here is derived from an EMBL/GenBank/DDBJ whole genome shotgun (WGS) entry which is preliminary data.</text>
</comment>
<dbReference type="Gene3D" id="2.60.40.10">
    <property type="entry name" value="Immunoglobulins"/>
    <property type="match status" value="6"/>
</dbReference>
<feature type="domain" description="Fibronectin type-III" evidence="5">
    <location>
        <begin position="761"/>
        <end position="851"/>
    </location>
</feature>